<evidence type="ECO:0000313" key="3">
    <source>
        <dbReference type="Proteomes" id="UP000069705"/>
    </source>
</evidence>
<name>A0A100WN93_MYCFO</name>
<dbReference type="AlphaFoldDB" id="A0A100WN93"/>
<gene>
    <name evidence="2" type="ORF">RMCFA_1406</name>
</gene>
<dbReference type="Proteomes" id="UP000069705">
    <property type="component" value="Unassembled WGS sequence"/>
</dbReference>
<feature type="region of interest" description="Disordered" evidence="1">
    <location>
        <begin position="112"/>
        <end position="137"/>
    </location>
</feature>
<sequence length="137" mass="15414">MLPRRPVPQTRRTQSTLTLGINVMKRWTHSRKGTITGTVVREDDTWMWVRLSGDHTLRYAAQGNRGRVEEDGDVMCLRKSLMKELELTEGEMTMSRGLDYDIDGRPMSAGSALLEALRTDPSLAHDASANDDEHGDD</sequence>
<reference evidence="3" key="2">
    <citation type="submission" date="2016-02" db="EMBL/GenBank/DDBJ databases">
        <title>Draft genome sequence of five rapidly growing Mycobacterium species.</title>
        <authorList>
            <person name="Katahira K."/>
            <person name="Gotou Y."/>
            <person name="Iida K."/>
            <person name="Ogura Y."/>
            <person name="Hayashi T."/>
        </authorList>
    </citation>
    <scope>NUCLEOTIDE SEQUENCE [LARGE SCALE GENOMIC DNA]</scope>
    <source>
        <strain evidence="3">JCM6368</strain>
    </source>
</reference>
<evidence type="ECO:0000256" key="1">
    <source>
        <dbReference type="SAM" id="MobiDB-lite"/>
    </source>
</evidence>
<protein>
    <submittedName>
        <fullName evidence="2">Uncharacterized protein</fullName>
    </submittedName>
</protein>
<proteinExistence type="predicted"/>
<evidence type="ECO:0000313" key="2">
    <source>
        <dbReference type="EMBL" id="GAT01292.1"/>
    </source>
</evidence>
<organism evidence="2 3">
    <name type="scientific">Mycolicibacterium fortuitum subsp. acetamidolyticum</name>
    <dbReference type="NCBI Taxonomy" id="144550"/>
    <lineage>
        <taxon>Bacteria</taxon>
        <taxon>Bacillati</taxon>
        <taxon>Actinomycetota</taxon>
        <taxon>Actinomycetes</taxon>
        <taxon>Mycobacteriales</taxon>
        <taxon>Mycobacteriaceae</taxon>
        <taxon>Mycolicibacterium</taxon>
    </lineage>
</organism>
<comment type="caution">
    <text evidence="2">The sequence shown here is derived from an EMBL/GenBank/DDBJ whole genome shotgun (WGS) entry which is preliminary data.</text>
</comment>
<accession>A0A100WN93</accession>
<dbReference type="EMBL" id="BCSZ01000012">
    <property type="protein sequence ID" value="GAT01292.1"/>
    <property type="molecule type" value="Genomic_DNA"/>
</dbReference>
<reference evidence="2 3" key="1">
    <citation type="journal article" date="2016" name="Genome Announc.">
        <title>Draft Genome Sequences of Five Rapidly Growing Mycobacterium Species, M. thermoresistibile, M. fortuitum subsp. acetamidolyticum, M. canariasense, M. brisbanense, and M. novocastrense.</title>
        <authorList>
            <person name="Katahira K."/>
            <person name="Ogura Y."/>
            <person name="Gotoh Y."/>
            <person name="Hayashi T."/>
        </authorList>
    </citation>
    <scope>NUCLEOTIDE SEQUENCE [LARGE SCALE GENOMIC DNA]</scope>
    <source>
        <strain evidence="2 3">JCM6368</strain>
    </source>
</reference>